<dbReference type="SMART" id="SM00347">
    <property type="entry name" value="HTH_MARR"/>
    <property type="match status" value="1"/>
</dbReference>
<sequence>MSGDELENFTPYLLNRIMARYNMGVEQALKAAGVSVPQMRTLTVLDKRGPCTINELSVLTVINQSTLSRTLDALEDLDCVRRETDANDSRIRRIHLTENGRELCTKTWPKMKGMEETMLASLTQEQRQEFNSFLKCILHDIRCHEL</sequence>
<gene>
    <name evidence="5" type="primary">mgrA_2</name>
    <name evidence="5" type="ORF">PsAD2_04597</name>
</gene>
<dbReference type="InterPro" id="IPR036388">
    <property type="entry name" value="WH-like_DNA-bd_sf"/>
</dbReference>
<dbReference type="GO" id="GO:0003700">
    <property type="term" value="F:DNA-binding transcription factor activity"/>
    <property type="evidence" value="ECO:0007669"/>
    <property type="project" value="InterPro"/>
</dbReference>
<keyword evidence="1" id="KW-0805">Transcription regulation</keyword>
<dbReference type="InterPro" id="IPR000835">
    <property type="entry name" value="HTH_MarR-typ"/>
</dbReference>
<evidence type="ECO:0000256" key="2">
    <source>
        <dbReference type="ARBA" id="ARBA00023125"/>
    </source>
</evidence>
<dbReference type="EMBL" id="LMCB01000160">
    <property type="protein sequence ID" value="KZL05046.1"/>
    <property type="molecule type" value="Genomic_DNA"/>
</dbReference>
<evidence type="ECO:0000313" key="5">
    <source>
        <dbReference type="EMBL" id="KZL05046.1"/>
    </source>
</evidence>
<dbReference type="Pfam" id="PF12802">
    <property type="entry name" value="MarR_2"/>
    <property type="match status" value="1"/>
</dbReference>
<reference evidence="5 6" key="1">
    <citation type="journal article" date="2016" name="Front. Microbiol.">
        <title>Comparative Genomic Analysis Reveals a Diverse Repertoire of Genes Involved in Prokaryote-Eukaryote Interactions within the Pseudovibrio Genus.</title>
        <authorList>
            <person name="Romano S."/>
            <person name="Fernandez-Guerra A."/>
            <person name="Reen F.J."/>
            <person name="Glockner F.O."/>
            <person name="Crowley S.P."/>
            <person name="O'Sullivan O."/>
            <person name="Cotter P.D."/>
            <person name="Adams C."/>
            <person name="Dobson A.D."/>
            <person name="O'Gara F."/>
        </authorList>
    </citation>
    <scope>NUCLEOTIDE SEQUENCE [LARGE SCALE GENOMIC DNA]</scope>
    <source>
        <strain evidence="5 6">Ad2</strain>
    </source>
</reference>
<proteinExistence type="predicted"/>
<comment type="caution">
    <text evidence="5">The sequence shown here is derived from an EMBL/GenBank/DDBJ whole genome shotgun (WGS) entry which is preliminary data.</text>
</comment>
<dbReference type="STRING" id="989403.SAMN05421798_11550"/>
<dbReference type="RefSeq" id="WP_068011062.1">
    <property type="nucleotide sequence ID" value="NZ_FOFM01000015.1"/>
</dbReference>
<dbReference type="Proteomes" id="UP000076577">
    <property type="component" value="Unassembled WGS sequence"/>
</dbReference>
<evidence type="ECO:0000259" key="4">
    <source>
        <dbReference type="PROSITE" id="PS50995"/>
    </source>
</evidence>
<dbReference type="PROSITE" id="PS50995">
    <property type="entry name" value="HTH_MARR_2"/>
    <property type="match status" value="1"/>
</dbReference>
<name>A0A165SYZ1_9HYPH</name>
<feature type="domain" description="HTH marR-type" evidence="4">
    <location>
        <begin position="7"/>
        <end position="139"/>
    </location>
</feature>
<dbReference type="SUPFAM" id="SSF46785">
    <property type="entry name" value="Winged helix' DNA-binding domain"/>
    <property type="match status" value="1"/>
</dbReference>
<keyword evidence="2" id="KW-0238">DNA-binding</keyword>
<dbReference type="PANTHER" id="PTHR42756">
    <property type="entry name" value="TRANSCRIPTIONAL REGULATOR, MARR"/>
    <property type="match status" value="1"/>
</dbReference>
<evidence type="ECO:0000313" key="6">
    <source>
        <dbReference type="Proteomes" id="UP000076577"/>
    </source>
</evidence>
<keyword evidence="3" id="KW-0804">Transcription</keyword>
<dbReference type="Gene3D" id="1.10.10.10">
    <property type="entry name" value="Winged helix-like DNA-binding domain superfamily/Winged helix DNA-binding domain"/>
    <property type="match status" value="1"/>
</dbReference>
<evidence type="ECO:0000256" key="3">
    <source>
        <dbReference type="ARBA" id="ARBA00023163"/>
    </source>
</evidence>
<dbReference type="PATRIC" id="fig|989403.3.peg.5032"/>
<dbReference type="InterPro" id="IPR036390">
    <property type="entry name" value="WH_DNA-bd_sf"/>
</dbReference>
<accession>A0A165SYZ1</accession>
<dbReference type="PRINTS" id="PR00598">
    <property type="entry name" value="HTHMARR"/>
</dbReference>
<protein>
    <submittedName>
        <fullName evidence="5">HTH-type transcriptional regulator MgrA</fullName>
    </submittedName>
</protein>
<organism evidence="5 6">
    <name type="scientific">Pseudovibrio axinellae</name>
    <dbReference type="NCBI Taxonomy" id="989403"/>
    <lineage>
        <taxon>Bacteria</taxon>
        <taxon>Pseudomonadati</taxon>
        <taxon>Pseudomonadota</taxon>
        <taxon>Alphaproteobacteria</taxon>
        <taxon>Hyphomicrobiales</taxon>
        <taxon>Stappiaceae</taxon>
        <taxon>Pseudovibrio</taxon>
    </lineage>
</organism>
<evidence type="ECO:0000256" key="1">
    <source>
        <dbReference type="ARBA" id="ARBA00023015"/>
    </source>
</evidence>
<dbReference type="AlphaFoldDB" id="A0A165SYZ1"/>
<dbReference type="OrthoDB" id="7559832at2"/>
<keyword evidence="6" id="KW-1185">Reference proteome</keyword>
<dbReference type="PANTHER" id="PTHR42756:SF1">
    <property type="entry name" value="TRANSCRIPTIONAL REPRESSOR OF EMRAB OPERON"/>
    <property type="match status" value="1"/>
</dbReference>
<dbReference type="GO" id="GO:0003677">
    <property type="term" value="F:DNA binding"/>
    <property type="evidence" value="ECO:0007669"/>
    <property type="project" value="UniProtKB-KW"/>
</dbReference>